<keyword evidence="2" id="KW-1185">Reference proteome</keyword>
<dbReference type="AlphaFoldDB" id="A0AAD6T1X2"/>
<proteinExistence type="predicted"/>
<dbReference type="EMBL" id="JARJCM010000035">
    <property type="protein sequence ID" value="KAJ7037829.1"/>
    <property type="molecule type" value="Genomic_DNA"/>
</dbReference>
<reference evidence="1" key="1">
    <citation type="submission" date="2023-03" db="EMBL/GenBank/DDBJ databases">
        <title>Massive genome expansion in bonnet fungi (Mycena s.s.) driven by repeated elements and novel gene families across ecological guilds.</title>
        <authorList>
            <consortium name="Lawrence Berkeley National Laboratory"/>
            <person name="Harder C.B."/>
            <person name="Miyauchi S."/>
            <person name="Viragh M."/>
            <person name="Kuo A."/>
            <person name="Thoen E."/>
            <person name="Andreopoulos B."/>
            <person name="Lu D."/>
            <person name="Skrede I."/>
            <person name="Drula E."/>
            <person name="Henrissat B."/>
            <person name="Morin E."/>
            <person name="Kohler A."/>
            <person name="Barry K."/>
            <person name="LaButti K."/>
            <person name="Morin E."/>
            <person name="Salamov A."/>
            <person name="Lipzen A."/>
            <person name="Mereny Z."/>
            <person name="Hegedus B."/>
            <person name="Baldrian P."/>
            <person name="Stursova M."/>
            <person name="Weitz H."/>
            <person name="Taylor A."/>
            <person name="Grigoriev I.V."/>
            <person name="Nagy L.G."/>
            <person name="Martin F."/>
            <person name="Kauserud H."/>
        </authorList>
    </citation>
    <scope>NUCLEOTIDE SEQUENCE</scope>
    <source>
        <strain evidence="1">CBHHK200</strain>
    </source>
</reference>
<evidence type="ECO:0008006" key="3">
    <source>
        <dbReference type="Google" id="ProtNLM"/>
    </source>
</evidence>
<comment type="caution">
    <text evidence="1">The sequence shown here is derived from an EMBL/GenBank/DDBJ whole genome shotgun (WGS) entry which is preliminary data.</text>
</comment>
<evidence type="ECO:0000313" key="1">
    <source>
        <dbReference type="EMBL" id="KAJ7037829.1"/>
    </source>
</evidence>
<organism evidence="1 2">
    <name type="scientific">Mycena alexandri</name>
    <dbReference type="NCBI Taxonomy" id="1745969"/>
    <lineage>
        <taxon>Eukaryota</taxon>
        <taxon>Fungi</taxon>
        <taxon>Dikarya</taxon>
        <taxon>Basidiomycota</taxon>
        <taxon>Agaricomycotina</taxon>
        <taxon>Agaricomycetes</taxon>
        <taxon>Agaricomycetidae</taxon>
        <taxon>Agaricales</taxon>
        <taxon>Marasmiineae</taxon>
        <taxon>Mycenaceae</taxon>
        <taxon>Mycena</taxon>
    </lineage>
</organism>
<dbReference type="SUPFAM" id="SSF54695">
    <property type="entry name" value="POZ domain"/>
    <property type="match status" value="1"/>
</dbReference>
<evidence type="ECO:0000313" key="2">
    <source>
        <dbReference type="Proteomes" id="UP001218188"/>
    </source>
</evidence>
<gene>
    <name evidence="1" type="ORF">C8F04DRAFT_1393493</name>
</gene>
<name>A0AAD6T1X2_9AGAR</name>
<sequence length="323" mass="37235">MEDAPRTKRRRTIAYETPLVRSTEYWFHDGSIILQVESTQFRLAESMLAMHSSVFRDMFTVPLPADEPTIENCPVVVLQGDTVQDWVLFLGVLYPKGGAHGRPPRRDASSEQKYDFAAFRKDCLQLLRKQFPTTLKEFDKVSSDWTLIKYELKTSYRDLVSLAREIGLHSILPVLYAGMLLKGYTYVEMVNILDQNGGFSATDRLACLTGYANLLKQQLITTFAWLHFMEESSLTLPSETCKQQDECLAAVKTIISNFFLEWRPRVRAFAPWNDDWGDDLCLVCERKAKKVFKTGREECWRSLPEAFGLPKWDDLKALDFDIE</sequence>
<dbReference type="InterPro" id="IPR011333">
    <property type="entry name" value="SKP1/BTB/POZ_sf"/>
</dbReference>
<accession>A0AAD6T1X2</accession>
<dbReference type="Proteomes" id="UP001218188">
    <property type="component" value="Unassembled WGS sequence"/>
</dbReference>
<protein>
    <recommendedName>
        <fullName evidence="3">BTB domain-containing protein</fullName>
    </recommendedName>
</protein>